<dbReference type="InterPro" id="IPR002867">
    <property type="entry name" value="IBR_dom"/>
</dbReference>
<reference evidence="16 17" key="1">
    <citation type="submission" date="2024-09" db="EMBL/GenBank/DDBJ databases">
        <title>Chromosome-scale assembly of Riccia fluitans.</title>
        <authorList>
            <person name="Paukszto L."/>
            <person name="Sawicki J."/>
            <person name="Karawczyk K."/>
            <person name="Piernik-Szablinska J."/>
            <person name="Szczecinska M."/>
            <person name="Mazdziarz M."/>
        </authorList>
    </citation>
    <scope>NUCLEOTIDE SEQUENCE [LARGE SCALE GENOMIC DNA]</scope>
    <source>
        <strain evidence="16">Rf_01</strain>
        <tissue evidence="16">Aerial parts of the thallus</tissue>
    </source>
</reference>
<evidence type="ECO:0000313" key="16">
    <source>
        <dbReference type="EMBL" id="KAL2631759.1"/>
    </source>
</evidence>
<evidence type="ECO:0000256" key="5">
    <source>
        <dbReference type="ARBA" id="ARBA00012251"/>
    </source>
</evidence>
<feature type="domain" description="RING-type" evidence="15">
    <location>
        <begin position="87"/>
        <end position="303"/>
    </location>
</feature>
<evidence type="ECO:0000256" key="1">
    <source>
        <dbReference type="ARBA" id="ARBA00001798"/>
    </source>
</evidence>
<dbReference type="InterPro" id="IPR001841">
    <property type="entry name" value="Znf_RING"/>
</dbReference>
<evidence type="ECO:0000256" key="2">
    <source>
        <dbReference type="ARBA" id="ARBA00003976"/>
    </source>
</evidence>
<dbReference type="InterPro" id="IPR031127">
    <property type="entry name" value="E3_UB_ligase_RBR"/>
</dbReference>
<dbReference type="Proteomes" id="UP001605036">
    <property type="component" value="Unassembled WGS sequence"/>
</dbReference>
<evidence type="ECO:0000256" key="9">
    <source>
        <dbReference type="ARBA" id="ARBA00022771"/>
    </source>
</evidence>
<feature type="region of interest" description="Disordered" evidence="13">
    <location>
        <begin position="481"/>
        <end position="501"/>
    </location>
</feature>
<comment type="caution">
    <text evidence="16">The sequence shown here is derived from an EMBL/GenBank/DDBJ whole genome shotgun (WGS) entry which is preliminary data.</text>
</comment>
<dbReference type="SMART" id="SM00647">
    <property type="entry name" value="IBR"/>
    <property type="match status" value="2"/>
</dbReference>
<dbReference type="FunFam" id="3.30.40.10:FF:000019">
    <property type="entry name" value="RBR-type E3 ubiquitin transferase"/>
    <property type="match status" value="1"/>
</dbReference>
<dbReference type="FunFam" id="1.20.120.1750:FF:000027">
    <property type="entry name" value="RBR-type E3 ubiquitin transferase"/>
    <property type="match status" value="1"/>
</dbReference>
<comment type="pathway">
    <text evidence="3">Protein modification; protein ubiquitination.</text>
</comment>
<evidence type="ECO:0000256" key="12">
    <source>
        <dbReference type="PROSITE-ProRule" id="PRU00175"/>
    </source>
</evidence>
<keyword evidence="10" id="KW-0833">Ubl conjugation pathway</keyword>
<name>A0ABD1YLV7_9MARC</name>
<evidence type="ECO:0000256" key="7">
    <source>
        <dbReference type="ARBA" id="ARBA00022723"/>
    </source>
</evidence>
<organism evidence="16 17">
    <name type="scientific">Riccia fluitans</name>
    <dbReference type="NCBI Taxonomy" id="41844"/>
    <lineage>
        <taxon>Eukaryota</taxon>
        <taxon>Viridiplantae</taxon>
        <taxon>Streptophyta</taxon>
        <taxon>Embryophyta</taxon>
        <taxon>Marchantiophyta</taxon>
        <taxon>Marchantiopsida</taxon>
        <taxon>Marchantiidae</taxon>
        <taxon>Marchantiales</taxon>
        <taxon>Ricciaceae</taxon>
        <taxon>Riccia</taxon>
    </lineage>
</organism>
<dbReference type="Pfam" id="PF01485">
    <property type="entry name" value="IBR"/>
    <property type="match status" value="1"/>
</dbReference>
<dbReference type="Gene3D" id="1.20.120.1750">
    <property type="match status" value="1"/>
</dbReference>
<sequence>MATKAIYEVVSEREIGCRQEKLYAHVIDFLSLSRSEVGILLRHFRWNPEMVVEQWFENQEHLRQTLGLFQATRPEIQRNFSCLVSHQKTVCTICLESFSFSAVSNMRATPACGHFFCDPCWRSYIQAAIGDGPGCLSLRCPNPECKCAVGEDMVLSFITCRNDRDKYNRYLLRSYIENNREAKWCPAPGCEFAIFMKEESNENGADEVKCNCSFSFCWKCELEAHQPVNCNTVLKWSKRVKLNGASDSINWILTNSKLCPECKRPIEKNQGCNHMTCSSPCRHEFCWVCLGPWATHKICNRMPHGPSEEGKVAEAKRRRDMAKNSLDAHYYERWATHDQSRLKAQSHLRDTVKTQQDKLSEKMAQPVAQMQFITLGWQQIIECHSILKWSYAYGYHLPEEEKAKRDFIEFLQGEAEARLETLDRCVEKGVHYYLEAEPTPTQSHFNLFSIRLVGLTVVTKRFFDNLVKALEKGMTDVVGRDAQEGNANRGEAEEREEVVID</sequence>
<evidence type="ECO:0000313" key="17">
    <source>
        <dbReference type="Proteomes" id="UP001605036"/>
    </source>
</evidence>
<accession>A0ABD1YLV7</accession>
<dbReference type="InterPro" id="IPR013083">
    <property type="entry name" value="Znf_RING/FYVE/PHD"/>
</dbReference>
<keyword evidence="17" id="KW-1185">Reference proteome</keyword>
<evidence type="ECO:0000256" key="4">
    <source>
        <dbReference type="ARBA" id="ARBA00005884"/>
    </source>
</evidence>
<dbReference type="PROSITE" id="PS51873">
    <property type="entry name" value="TRIAD"/>
    <property type="match status" value="1"/>
</dbReference>
<proteinExistence type="inferred from homology"/>
<dbReference type="EC" id="2.3.2.31" evidence="5"/>
<dbReference type="PROSITE" id="PS50089">
    <property type="entry name" value="ZF_RING_2"/>
    <property type="match status" value="1"/>
</dbReference>
<dbReference type="AlphaFoldDB" id="A0ABD1YLV7"/>
<evidence type="ECO:0000259" key="14">
    <source>
        <dbReference type="PROSITE" id="PS50089"/>
    </source>
</evidence>
<dbReference type="Pfam" id="PF22191">
    <property type="entry name" value="IBR_1"/>
    <property type="match status" value="1"/>
</dbReference>
<evidence type="ECO:0000256" key="6">
    <source>
        <dbReference type="ARBA" id="ARBA00022679"/>
    </source>
</evidence>
<dbReference type="CDD" id="cd20346">
    <property type="entry name" value="BRcat_RBR_ANKIB1"/>
    <property type="match status" value="1"/>
</dbReference>
<keyword evidence="6" id="KW-0808">Transferase</keyword>
<dbReference type="InterPro" id="IPR017907">
    <property type="entry name" value="Znf_RING_CS"/>
</dbReference>
<comment type="function">
    <text evidence="2">Might act as an E3 ubiquitin-protein ligase, or as part of E3 complex, which accepts ubiquitin from specific E2 ubiquitin-conjugating enzymes and then transfers it to substrates.</text>
</comment>
<dbReference type="InterPro" id="IPR048962">
    <property type="entry name" value="ARIH1-like_UBL"/>
</dbReference>
<comment type="similarity">
    <text evidence="4">Belongs to the RBR family. Ariadne subfamily.</text>
</comment>
<dbReference type="InterPro" id="IPR044066">
    <property type="entry name" value="TRIAD_supradom"/>
</dbReference>
<comment type="catalytic activity">
    <reaction evidence="1">
        <text>[E2 ubiquitin-conjugating enzyme]-S-ubiquitinyl-L-cysteine + [acceptor protein]-L-lysine = [E2 ubiquitin-conjugating enzyme]-L-cysteine + [acceptor protein]-N(6)-ubiquitinyl-L-lysine.</text>
        <dbReference type="EC" id="2.3.2.31"/>
    </reaction>
</comment>
<evidence type="ECO:0000256" key="13">
    <source>
        <dbReference type="SAM" id="MobiDB-lite"/>
    </source>
</evidence>
<evidence type="ECO:0000256" key="10">
    <source>
        <dbReference type="ARBA" id="ARBA00022786"/>
    </source>
</evidence>
<evidence type="ECO:0000259" key="15">
    <source>
        <dbReference type="PROSITE" id="PS51873"/>
    </source>
</evidence>
<dbReference type="GO" id="GO:0008270">
    <property type="term" value="F:zinc ion binding"/>
    <property type="evidence" value="ECO:0007669"/>
    <property type="project" value="UniProtKB-KW"/>
</dbReference>
<dbReference type="Gene3D" id="3.30.40.10">
    <property type="entry name" value="Zinc/RING finger domain, C3HC4 (zinc finger)"/>
    <property type="match status" value="1"/>
</dbReference>
<evidence type="ECO:0000256" key="11">
    <source>
        <dbReference type="ARBA" id="ARBA00022833"/>
    </source>
</evidence>
<keyword evidence="9 12" id="KW-0863">Zinc-finger</keyword>
<evidence type="ECO:0000256" key="8">
    <source>
        <dbReference type="ARBA" id="ARBA00022737"/>
    </source>
</evidence>
<keyword evidence="11" id="KW-0862">Zinc</keyword>
<keyword evidence="7" id="KW-0479">Metal-binding</keyword>
<dbReference type="EMBL" id="JBHFFA010000004">
    <property type="protein sequence ID" value="KAL2631759.1"/>
    <property type="molecule type" value="Genomic_DNA"/>
</dbReference>
<evidence type="ECO:0000256" key="3">
    <source>
        <dbReference type="ARBA" id="ARBA00004906"/>
    </source>
</evidence>
<protein>
    <recommendedName>
        <fullName evidence="5">RBR-type E3 ubiquitin transferase</fullName>
        <ecNumber evidence="5">2.3.2.31</ecNumber>
    </recommendedName>
</protein>
<feature type="domain" description="RING-type" evidence="14">
    <location>
        <begin position="91"/>
        <end position="141"/>
    </location>
</feature>
<dbReference type="PANTHER" id="PTHR11685">
    <property type="entry name" value="RBR FAMILY RING FINGER AND IBR DOMAIN-CONTAINING"/>
    <property type="match status" value="1"/>
</dbReference>
<keyword evidence="8" id="KW-0677">Repeat</keyword>
<dbReference type="SUPFAM" id="SSF57850">
    <property type="entry name" value="RING/U-box"/>
    <property type="match status" value="3"/>
</dbReference>
<dbReference type="Pfam" id="PF21235">
    <property type="entry name" value="UBA_ARI1"/>
    <property type="match status" value="1"/>
</dbReference>
<gene>
    <name evidence="16" type="ORF">R1flu_016445</name>
</gene>
<dbReference type="GO" id="GO:0061630">
    <property type="term" value="F:ubiquitin protein ligase activity"/>
    <property type="evidence" value="ECO:0007669"/>
    <property type="project" value="UniProtKB-EC"/>
</dbReference>
<dbReference type="PROSITE" id="PS00518">
    <property type="entry name" value="ZF_RING_1"/>
    <property type="match status" value="1"/>
</dbReference>